<dbReference type="Proteomes" id="UP000028007">
    <property type="component" value="Unassembled WGS sequence"/>
</dbReference>
<sequence length="98" mass="11530">MVQILKKSCYQVILKLKGTRKYYSIDNLCASFGYTRQAWYSHLRSVRLHFIEEQIVLERIIDIRKELSKTGCIKLYKELNNGFLQGHGISMGIQYRAL</sequence>
<proteinExistence type="predicted"/>
<dbReference type="RefSeq" id="WP_037442768.1">
    <property type="nucleotide sequence ID" value="NZ_JNFF01000083.1"/>
</dbReference>
<name>A0A081PEM2_9SPHI</name>
<protein>
    <submittedName>
        <fullName evidence="1">Uncharacterized protein</fullName>
    </submittedName>
</protein>
<organism evidence="1 2">
    <name type="scientific">Pedobacter antarcticus 4BY</name>
    <dbReference type="NCBI Taxonomy" id="1358423"/>
    <lineage>
        <taxon>Bacteria</taxon>
        <taxon>Pseudomonadati</taxon>
        <taxon>Bacteroidota</taxon>
        <taxon>Sphingobacteriia</taxon>
        <taxon>Sphingobacteriales</taxon>
        <taxon>Sphingobacteriaceae</taxon>
        <taxon>Pedobacter</taxon>
    </lineage>
</organism>
<dbReference type="AlphaFoldDB" id="A0A081PEM2"/>
<comment type="caution">
    <text evidence="1">The sequence shown here is derived from an EMBL/GenBank/DDBJ whole genome shotgun (WGS) entry which is preliminary data.</text>
</comment>
<keyword evidence="2" id="KW-1185">Reference proteome</keyword>
<dbReference type="EMBL" id="JNFF01000083">
    <property type="protein sequence ID" value="KEQ29145.1"/>
    <property type="molecule type" value="Genomic_DNA"/>
</dbReference>
<reference evidence="1 2" key="1">
    <citation type="journal article" date="1992" name="Int. J. Syst. Bacteriol.">
        <title>Sphingobacterium antarcticus sp. nov. a Psychrotrophic Bacterium from the Soils of Schirmacher Oasis, Antarctica.</title>
        <authorList>
            <person name="Shivaji S."/>
            <person name="Ray M.K."/>
            <person name="Rao N.S."/>
            <person name="Saiserr L."/>
            <person name="Jagannadham M.V."/>
            <person name="Kumar G.S."/>
            <person name="Reddy G."/>
            <person name="Bhargava P.M."/>
        </authorList>
    </citation>
    <scope>NUCLEOTIDE SEQUENCE [LARGE SCALE GENOMIC DNA]</scope>
    <source>
        <strain evidence="1 2">4BY</strain>
    </source>
</reference>
<gene>
    <name evidence="1" type="ORF">N180_09885</name>
</gene>
<dbReference type="OrthoDB" id="9815231at2"/>
<evidence type="ECO:0000313" key="1">
    <source>
        <dbReference type="EMBL" id="KEQ29145.1"/>
    </source>
</evidence>
<accession>A0A081PEM2</accession>
<evidence type="ECO:0000313" key="2">
    <source>
        <dbReference type="Proteomes" id="UP000028007"/>
    </source>
</evidence>